<dbReference type="OrthoDB" id="1924787at2759"/>
<evidence type="ECO:0000313" key="9">
    <source>
        <dbReference type="RefSeq" id="XP_022761834.1"/>
    </source>
</evidence>
<keyword evidence="3 9" id="KW-0808">Transferase</keyword>
<dbReference type="InterPro" id="IPR040911">
    <property type="entry name" value="Exostosin_GT47"/>
</dbReference>
<dbReference type="PANTHER" id="PTHR11062">
    <property type="entry name" value="EXOSTOSIN HEPARAN SULFATE GLYCOSYLTRANSFERASE -RELATED"/>
    <property type="match status" value="1"/>
</dbReference>
<dbReference type="AlphaFoldDB" id="A0A6P6AA88"/>
<dbReference type="RefSeq" id="XP_022761834.1">
    <property type="nucleotide sequence ID" value="XM_022906099.1"/>
</dbReference>
<dbReference type="GO" id="GO:0016757">
    <property type="term" value="F:glycosyltransferase activity"/>
    <property type="evidence" value="ECO:0007669"/>
    <property type="project" value="UniProtKB-KW"/>
</dbReference>
<dbReference type="InterPro" id="IPR004263">
    <property type="entry name" value="Exostosin"/>
</dbReference>
<evidence type="ECO:0000256" key="6">
    <source>
        <dbReference type="SAM" id="Phobius"/>
    </source>
</evidence>
<dbReference type="GeneID" id="111307830"/>
<evidence type="ECO:0000256" key="5">
    <source>
        <dbReference type="ARBA" id="ARBA00023034"/>
    </source>
</evidence>
<accession>A0A6P6AA88</accession>
<dbReference type="Proteomes" id="UP000515121">
    <property type="component" value="Unplaced"/>
</dbReference>
<keyword evidence="8" id="KW-1185">Reference proteome</keyword>
<proteinExistence type="inferred from homology"/>
<keyword evidence="6" id="KW-0472">Membrane</keyword>
<comment type="subcellular location">
    <subcellularLocation>
        <location evidence="1">Golgi apparatus membrane</location>
        <topology evidence="1">Single-pass type II membrane protein</topology>
    </subcellularLocation>
</comment>
<evidence type="ECO:0000256" key="2">
    <source>
        <dbReference type="ARBA" id="ARBA00010271"/>
    </source>
</evidence>
<organism evidence="8 9">
    <name type="scientific">Durio zibethinus</name>
    <name type="common">Durian</name>
    <dbReference type="NCBI Taxonomy" id="66656"/>
    <lineage>
        <taxon>Eukaryota</taxon>
        <taxon>Viridiplantae</taxon>
        <taxon>Streptophyta</taxon>
        <taxon>Embryophyta</taxon>
        <taxon>Tracheophyta</taxon>
        <taxon>Spermatophyta</taxon>
        <taxon>Magnoliopsida</taxon>
        <taxon>eudicotyledons</taxon>
        <taxon>Gunneridae</taxon>
        <taxon>Pentapetalae</taxon>
        <taxon>rosids</taxon>
        <taxon>malvids</taxon>
        <taxon>Malvales</taxon>
        <taxon>Malvaceae</taxon>
        <taxon>Helicteroideae</taxon>
        <taxon>Durio</taxon>
    </lineage>
</organism>
<evidence type="ECO:0000256" key="4">
    <source>
        <dbReference type="ARBA" id="ARBA00022968"/>
    </source>
</evidence>
<dbReference type="GO" id="GO:0000139">
    <property type="term" value="C:Golgi membrane"/>
    <property type="evidence" value="ECO:0007669"/>
    <property type="project" value="UniProtKB-SubCell"/>
</dbReference>
<feature type="domain" description="Exostosin GT47" evidence="7">
    <location>
        <begin position="149"/>
        <end position="489"/>
    </location>
</feature>
<evidence type="ECO:0000256" key="3">
    <source>
        <dbReference type="ARBA" id="ARBA00022676"/>
    </source>
</evidence>
<evidence type="ECO:0000256" key="1">
    <source>
        <dbReference type="ARBA" id="ARBA00004323"/>
    </source>
</evidence>
<keyword evidence="4" id="KW-0735">Signal-anchor</keyword>
<gene>
    <name evidence="9" type="primary">LOC111307830</name>
</gene>
<sequence>MNKLSFIYSSIISFFLIVLSVFFFFFDVLIYLAAMKFHVLIRDFCVGKPIKSKWRNQPGRKDCSNQFRFVLFFPIVLFFLLLCLRHLFFFEKTEGFVYFPSSNSSSNQPIYLTRNSIDTQTSLDNSKKKISSLVDENSNIILKKNKDLCSGRYIYIHDIPMRFNEDVLKDCQMLTRATDKSSMCTYVENSGFGPQIEISDALNLWKNNWFLTNQFLLEVIFHNRMKKYKCLTNDSSVASAVFVPYYAGLDLRRYLWGFNTSVRDSSGLDLVKWLAGQPEWKRMRGKDHFLISGRIAKDFRRKSNRMSEWGSNFRFLPESENMSMLTIESGSWKNDFAVPYPTYFHPSTDNEVFQWQELMRRQNRPYLFSFAGAPRSRQKGSIRSEIISQCQASKKLCNLLDCDSVDHKCDDPVNLMKLFQSSIFCLQPPGDSLTRRSTFDSILAGCIPVFFHPGSAYSQYVWHLPKNDTKYSVFISPKNLRQGKVSINQTLLQVSKDEESAKREEVIRLIPRIIYAHPPSSLETIEDAFDLSIKGILRRIERLRKVIS</sequence>
<keyword evidence="3 9" id="KW-0328">Glycosyltransferase</keyword>
<comment type="similarity">
    <text evidence="2">Belongs to the glycosyltransferase 47 family.</text>
</comment>
<evidence type="ECO:0000259" key="7">
    <source>
        <dbReference type="Pfam" id="PF03016"/>
    </source>
</evidence>
<keyword evidence="6" id="KW-1133">Transmembrane helix</keyword>
<keyword evidence="6" id="KW-0812">Transmembrane</keyword>
<reference evidence="9" key="1">
    <citation type="submission" date="2025-08" db="UniProtKB">
        <authorList>
            <consortium name="RefSeq"/>
        </authorList>
    </citation>
    <scope>IDENTIFICATION</scope>
    <source>
        <tissue evidence="9">Fruit stalk</tissue>
    </source>
</reference>
<dbReference type="Pfam" id="PF03016">
    <property type="entry name" value="Exostosin_GT47"/>
    <property type="match status" value="1"/>
</dbReference>
<feature type="transmembrane region" description="Helical" evidence="6">
    <location>
        <begin position="69"/>
        <end position="90"/>
    </location>
</feature>
<evidence type="ECO:0000313" key="8">
    <source>
        <dbReference type="Proteomes" id="UP000515121"/>
    </source>
</evidence>
<name>A0A6P6AA88_DURZI</name>
<protein>
    <submittedName>
        <fullName evidence="9">Probable xyloglucan galactosyltransferase GT15 isoform X1</fullName>
    </submittedName>
</protein>
<feature type="transmembrane region" description="Helical" evidence="6">
    <location>
        <begin position="6"/>
        <end position="32"/>
    </location>
</feature>
<dbReference type="KEGG" id="dzi:111307830"/>
<dbReference type="PANTHER" id="PTHR11062:SF402">
    <property type="entry name" value="XYLOGLUCAN GALACTOSYLTRANSFERASE GT15-RELATED"/>
    <property type="match status" value="1"/>
</dbReference>
<keyword evidence="5" id="KW-0333">Golgi apparatus</keyword>